<keyword evidence="2" id="KW-0902">Two-component regulatory system</keyword>
<organism evidence="5 6">
    <name type="scientific">Candidatus Infernicultor aquiphilus</name>
    <dbReference type="NCBI Taxonomy" id="1805029"/>
    <lineage>
        <taxon>Bacteria</taxon>
        <taxon>Pseudomonadati</taxon>
        <taxon>Atribacterota</taxon>
        <taxon>Candidatus Phoenicimicrobiia</taxon>
        <taxon>Candidatus Pheonicimicrobiales</taxon>
        <taxon>Candidatus Phoenicimicrobiaceae</taxon>
        <taxon>Candidatus Infernicultor</taxon>
    </lineage>
</organism>
<dbReference type="CDD" id="cd00156">
    <property type="entry name" value="REC"/>
    <property type="match status" value="1"/>
</dbReference>
<feature type="domain" description="Response regulatory" evidence="4">
    <location>
        <begin position="3"/>
        <end position="117"/>
    </location>
</feature>
<name>A0A1J5GXD9_9BACT</name>
<protein>
    <submittedName>
        <fullName evidence="5">Response regulator</fullName>
    </submittedName>
</protein>
<evidence type="ECO:0000256" key="2">
    <source>
        <dbReference type="ARBA" id="ARBA00023012"/>
    </source>
</evidence>
<dbReference type="InterPro" id="IPR001789">
    <property type="entry name" value="Sig_transdc_resp-reg_receiver"/>
</dbReference>
<gene>
    <name evidence="5" type="ORF">AUK42_01240</name>
</gene>
<sequence length="129" mass="14769">MAKILVVNDNLDMCQIISDILKEEGYSVHCSYNGEDALMKIKKNHYDLIVLDYILNEMSGLMVLEKALQMRPSLRIMMISAFGNKSVKARARGLGASDFLDKPFDLKRFIQAVQDILTRKTNKEKLKEE</sequence>
<dbReference type="SUPFAM" id="SSF52172">
    <property type="entry name" value="CheY-like"/>
    <property type="match status" value="1"/>
</dbReference>
<evidence type="ECO:0000313" key="6">
    <source>
        <dbReference type="Proteomes" id="UP000182763"/>
    </source>
</evidence>
<dbReference type="AlphaFoldDB" id="A0A1J5GXD9"/>
<evidence type="ECO:0000313" key="5">
    <source>
        <dbReference type="EMBL" id="OIP73303.1"/>
    </source>
</evidence>
<keyword evidence="1 3" id="KW-0597">Phosphoprotein</keyword>
<dbReference type="Gene3D" id="3.40.50.2300">
    <property type="match status" value="1"/>
</dbReference>
<dbReference type="SMART" id="SM00448">
    <property type="entry name" value="REC"/>
    <property type="match status" value="1"/>
</dbReference>
<dbReference type="EMBL" id="MNYY01000029">
    <property type="protein sequence ID" value="OIP73303.1"/>
    <property type="molecule type" value="Genomic_DNA"/>
</dbReference>
<proteinExistence type="predicted"/>
<dbReference type="PANTHER" id="PTHR44591:SF14">
    <property type="entry name" value="PROTEIN PILG"/>
    <property type="match status" value="1"/>
</dbReference>
<dbReference type="Pfam" id="PF00072">
    <property type="entry name" value="Response_reg"/>
    <property type="match status" value="1"/>
</dbReference>
<evidence type="ECO:0000256" key="3">
    <source>
        <dbReference type="PROSITE-ProRule" id="PRU00169"/>
    </source>
</evidence>
<dbReference type="Proteomes" id="UP000182763">
    <property type="component" value="Unassembled WGS sequence"/>
</dbReference>
<dbReference type="STRING" id="1805029.AUK42_01240"/>
<dbReference type="PANTHER" id="PTHR44591">
    <property type="entry name" value="STRESS RESPONSE REGULATOR PROTEIN 1"/>
    <property type="match status" value="1"/>
</dbReference>
<dbReference type="GO" id="GO:0000160">
    <property type="term" value="P:phosphorelay signal transduction system"/>
    <property type="evidence" value="ECO:0007669"/>
    <property type="project" value="UniProtKB-KW"/>
</dbReference>
<evidence type="ECO:0000259" key="4">
    <source>
        <dbReference type="PROSITE" id="PS50110"/>
    </source>
</evidence>
<feature type="modified residue" description="4-aspartylphosphate" evidence="3">
    <location>
        <position position="52"/>
    </location>
</feature>
<accession>A0A1J5GXD9</accession>
<dbReference type="InterPro" id="IPR050595">
    <property type="entry name" value="Bact_response_regulator"/>
</dbReference>
<comment type="caution">
    <text evidence="5">The sequence shown here is derived from an EMBL/GenBank/DDBJ whole genome shotgun (WGS) entry which is preliminary data.</text>
</comment>
<dbReference type="PROSITE" id="PS50110">
    <property type="entry name" value="RESPONSE_REGULATORY"/>
    <property type="match status" value="1"/>
</dbReference>
<dbReference type="InterPro" id="IPR011006">
    <property type="entry name" value="CheY-like_superfamily"/>
</dbReference>
<reference evidence="5 6" key="1">
    <citation type="journal article" date="2016" name="Environ. Microbiol.">
        <title>Genomic resolution of a cold subsurface aquifer community provides metabolic insights for novel microbes adapted to high CO concentrations.</title>
        <authorList>
            <person name="Probst A.J."/>
            <person name="Castelle C.J."/>
            <person name="Singh A."/>
            <person name="Brown C.T."/>
            <person name="Anantharaman K."/>
            <person name="Sharon I."/>
            <person name="Hug L.A."/>
            <person name="Burstein D."/>
            <person name="Emerson J.B."/>
            <person name="Thomas B.C."/>
            <person name="Banfield J.F."/>
        </authorList>
    </citation>
    <scope>NUCLEOTIDE SEQUENCE [LARGE SCALE GENOMIC DNA]</scope>
    <source>
        <strain evidence="5">CG2_30_33_13</strain>
    </source>
</reference>
<evidence type="ECO:0000256" key="1">
    <source>
        <dbReference type="ARBA" id="ARBA00022553"/>
    </source>
</evidence>